<accession>A0A7G6Y9C6</accession>
<dbReference type="RefSeq" id="WP_219732692.1">
    <property type="nucleotide sequence ID" value="NZ_CP043641.1"/>
</dbReference>
<dbReference type="Gene3D" id="3.90.550.10">
    <property type="entry name" value="Spore Coat Polysaccharide Biosynthesis Protein SpsA, Chain A"/>
    <property type="match status" value="1"/>
</dbReference>
<dbReference type="Proteomes" id="UP000515511">
    <property type="component" value="Chromosome"/>
</dbReference>
<reference evidence="2" key="1">
    <citation type="submission" date="2019-09" db="EMBL/GenBank/DDBJ databases">
        <title>Antimicrobial potential of Antarctic Bacteria.</title>
        <authorList>
            <person name="Benaud N."/>
            <person name="Edwards R.J."/>
            <person name="Ferrari B.C."/>
        </authorList>
    </citation>
    <scope>NUCLEOTIDE SEQUENCE [LARGE SCALE GENOMIC DNA]</scope>
    <source>
        <strain evidence="2">INR9</strain>
    </source>
</reference>
<name>A0A7G6Y9C6_9MICO</name>
<dbReference type="InterPro" id="IPR029044">
    <property type="entry name" value="Nucleotide-diphossugar_trans"/>
</dbReference>
<dbReference type="KEGG" id="lse:F1C12_08075"/>
<dbReference type="SUPFAM" id="SSF53448">
    <property type="entry name" value="Nucleotide-diphospho-sugar transferases"/>
    <property type="match status" value="1"/>
</dbReference>
<sequence length="373" mass="40918">MTVMVRDEADIIGPMIEHHLAQGIDRIIVTDNGSKDGTTEILESFGSAIDLRHDPVHRKQQFSVVTGMARDAYTRYGADWVVNADADEFWFPRAGAAASLAETFAALDPALTTFTVPVIDMTGDPAATGSGLQRLTVRDLRPVERLRRIGLRDHSTPDAVHIGSADVEVAQGNHFVNLKGAGSVPDGLALEVLHFPWRSWSQFATKVENAGRAYEANPDLLPSPNHHGMREYARLKAGTLFAYYVLRHPDAEETARGLESGELVRDDRVSLSAVSPVPDSPLDAAELRAAAEYGPVIAGLDIRAAEAADAARGREAELLGYVDEGKQRIDGLLADVQERDSRIAELAHELDLERNRKVIKAMNWIDRRVRRPL</sequence>
<dbReference type="GO" id="GO:0016740">
    <property type="term" value="F:transferase activity"/>
    <property type="evidence" value="ECO:0007669"/>
    <property type="project" value="UniProtKB-KW"/>
</dbReference>
<evidence type="ECO:0000313" key="1">
    <source>
        <dbReference type="EMBL" id="QNE35091.1"/>
    </source>
</evidence>
<dbReference type="EMBL" id="CP043641">
    <property type="protein sequence ID" value="QNE35091.1"/>
    <property type="molecule type" value="Genomic_DNA"/>
</dbReference>
<evidence type="ECO:0000313" key="2">
    <source>
        <dbReference type="Proteomes" id="UP000515511"/>
    </source>
</evidence>
<proteinExistence type="predicted"/>
<dbReference type="Pfam" id="PF13704">
    <property type="entry name" value="Glyco_tranf_2_4"/>
    <property type="match status" value="1"/>
</dbReference>
<organism evidence="1 2">
    <name type="scientific">Leifsonia shinshuensis</name>
    <dbReference type="NCBI Taxonomy" id="150026"/>
    <lineage>
        <taxon>Bacteria</taxon>
        <taxon>Bacillati</taxon>
        <taxon>Actinomycetota</taxon>
        <taxon>Actinomycetes</taxon>
        <taxon>Micrococcales</taxon>
        <taxon>Microbacteriaceae</taxon>
        <taxon>Leifsonia</taxon>
    </lineage>
</organism>
<protein>
    <submittedName>
        <fullName evidence="1">Glycosyltransferase family 2 protein</fullName>
    </submittedName>
</protein>
<gene>
    <name evidence="1" type="ORF">F1C12_08075</name>
</gene>
<keyword evidence="1" id="KW-0808">Transferase</keyword>
<dbReference type="AlphaFoldDB" id="A0A7G6Y9C6"/>